<accession>X1KBP9</accession>
<dbReference type="Gene3D" id="3.40.50.80">
    <property type="entry name" value="Nucleotide-binding domain of ferredoxin-NADP reductase (FNR) module"/>
    <property type="match status" value="1"/>
</dbReference>
<name>X1KBP9_9ZZZZ</name>
<gene>
    <name evidence="1" type="ORF">S03H2_63806</name>
</gene>
<reference evidence="1" key="1">
    <citation type="journal article" date="2014" name="Front. Microbiol.">
        <title>High frequency of phylogenetically diverse reductive dehalogenase-homologous genes in deep subseafloor sedimentary metagenomes.</title>
        <authorList>
            <person name="Kawai M."/>
            <person name="Futagami T."/>
            <person name="Toyoda A."/>
            <person name="Takaki Y."/>
            <person name="Nishi S."/>
            <person name="Hori S."/>
            <person name="Arai W."/>
            <person name="Tsubouchi T."/>
            <person name="Morono Y."/>
            <person name="Uchiyama I."/>
            <person name="Ito T."/>
            <person name="Fujiyama A."/>
            <person name="Inagaki F."/>
            <person name="Takami H."/>
        </authorList>
    </citation>
    <scope>NUCLEOTIDE SEQUENCE</scope>
    <source>
        <strain evidence="1">Expedition CK06-06</strain>
    </source>
</reference>
<proteinExistence type="predicted"/>
<dbReference type="AlphaFoldDB" id="X1KBP9"/>
<protein>
    <recommendedName>
        <fullName evidence="2">Oxidoreductase FAD/NAD(P)-binding domain-containing protein</fullName>
    </recommendedName>
</protein>
<organism evidence="1">
    <name type="scientific">marine sediment metagenome</name>
    <dbReference type="NCBI Taxonomy" id="412755"/>
    <lineage>
        <taxon>unclassified sequences</taxon>
        <taxon>metagenomes</taxon>
        <taxon>ecological metagenomes</taxon>
    </lineage>
</organism>
<dbReference type="SUPFAM" id="SSF52343">
    <property type="entry name" value="Ferredoxin reductase-like, C-terminal NADP-linked domain"/>
    <property type="match status" value="1"/>
</dbReference>
<comment type="caution">
    <text evidence="1">The sequence shown here is derived from an EMBL/GenBank/DDBJ whole genome shotgun (WGS) entry which is preliminary data.</text>
</comment>
<feature type="non-terminal residue" evidence="1">
    <location>
        <position position="1"/>
    </location>
</feature>
<dbReference type="EMBL" id="BARU01041375">
    <property type="protein sequence ID" value="GAH87639.1"/>
    <property type="molecule type" value="Genomic_DNA"/>
</dbReference>
<dbReference type="InterPro" id="IPR039261">
    <property type="entry name" value="FNR_nucleotide-bd"/>
</dbReference>
<evidence type="ECO:0000313" key="1">
    <source>
        <dbReference type="EMBL" id="GAH87639.1"/>
    </source>
</evidence>
<evidence type="ECO:0008006" key="2">
    <source>
        <dbReference type="Google" id="ProtNLM"/>
    </source>
</evidence>
<sequence>GSWSGETGTIDREKLLRHCDGELKGKAFYLCGPPPMTDKLLAVLRKLGVPRKQIHYERFAL</sequence>